<evidence type="ECO:0000256" key="6">
    <source>
        <dbReference type="ARBA" id="ARBA00048488"/>
    </source>
</evidence>
<feature type="active site" evidence="9">
    <location>
        <position position="21"/>
    </location>
</feature>
<dbReference type="OrthoDB" id="4174719at2"/>
<accession>A0A0K9GZA7</accession>
<protein>
    <recommendedName>
        <fullName evidence="8 9">Multifunctional fusion protein</fullName>
    </recommendedName>
    <domain>
        <recommendedName>
            <fullName evidence="9">Peptide methionine sulfoxide reductase MsrA</fullName>
            <shortName evidence="9">Protein-methionine-S-oxide reductase</shortName>
            <ecNumber evidence="9">1.8.4.11</ecNumber>
        </recommendedName>
        <alternativeName>
            <fullName evidence="9">Peptide-methionine (S)-S-oxide reductase</fullName>
            <shortName evidence="9">Peptide Met(O) reductase</shortName>
        </alternativeName>
    </domain>
    <domain>
        <recommendedName>
            <fullName evidence="8">Peptide methionine sulfoxide reductase MsrB</fullName>
            <ecNumber evidence="8">1.8.4.12</ecNumber>
        </recommendedName>
        <alternativeName>
            <fullName evidence="8">Peptide-methionine (R)-S-oxide reductase</fullName>
        </alternativeName>
    </domain>
</protein>
<evidence type="ECO:0000256" key="4">
    <source>
        <dbReference type="ARBA" id="ARBA00023268"/>
    </source>
</evidence>
<organism evidence="11 12">
    <name type="scientific">Peribacillus loiseleuriae</name>
    <dbReference type="NCBI Taxonomy" id="1679170"/>
    <lineage>
        <taxon>Bacteria</taxon>
        <taxon>Bacillati</taxon>
        <taxon>Bacillota</taxon>
        <taxon>Bacilli</taxon>
        <taxon>Bacillales</taxon>
        <taxon>Bacillaceae</taxon>
        <taxon>Peribacillus</taxon>
    </lineage>
</organism>
<evidence type="ECO:0000256" key="9">
    <source>
        <dbReference type="HAMAP-Rule" id="MF_01401"/>
    </source>
</evidence>
<dbReference type="FunFam" id="2.170.150.20:FF:000003">
    <property type="entry name" value="Peptide methionine sulfoxide reductase MsrB"/>
    <property type="match status" value="1"/>
</dbReference>
<dbReference type="Proteomes" id="UP000037146">
    <property type="component" value="Unassembled WGS sequence"/>
</dbReference>
<evidence type="ECO:0000256" key="8">
    <source>
        <dbReference type="HAMAP-Rule" id="MF_01400"/>
    </source>
</evidence>
<evidence type="ECO:0000256" key="1">
    <source>
        <dbReference type="ARBA" id="ARBA00005591"/>
    </source>
</evidence>
<dbReference type="InterPro" id="IPR036509">
    <property type="entry name" value="Met_Sox_Rdtase_MsrA_sf"/>
</dbReference>
<comment type="caution">
    <text evidence="11">The sequence shown here is derived from an EMBL/GenBank/DDBJ whole genome shotgun (WGS) entry which is preliminary data.</text>
</comment>
<dbReference type="InterPro" id="IPR011057">
    <property type="entry name" value="Mss4-like_sf"/>
</dbReference>
<dbReference type="GO" id="GO:0033743">
    <property type="term" value="F:peptide-methionine (R)-S-oxide reductase activity"/>
    <property type="evidence" value="ECO:0007669"/>
    <property type="project" value="UniProtKB-UniRule"/>
</dbReference>
<comment type="function">
    <text evidence="9">Has an important function as a repair enzyme for proteins that have been inactivated by oxidation. Catalyzes the reversible oxidation-reduction of methionine sulfoxide in proteins to methionine.</text>
</comment>
<proteinExistence type="inferred from homology"/>
<comment type="similarity">
    <text evidence="2 8">Belongs to the MsrB Met sulfoxide reductase family.</text>
</comment>
<keyword evidence="3 8" id="KW-0560">Oxidoreductase</keyword>
<dbReference type="NCBIfam" id="TIGR00401">
    <property type="entry name" value="msrA"/>
    <property type="match status" value="1"/>
</dbReference>
<dbReference type="HAMAP" id="MF_01400">
    <property type="entry name" value="MsrB"/>
    <property type="match status" value="1"/>
</dbReference>
<dbReference type="PROSITE" id="PS51790">
    <property type="entry name" value="MSRB"/>
    <property type="match status" value="1"/>
</dbReference>
<dbReference type="EC" id="1.8.4.12" evidence="8"/>
<comment type="catalytic activity">
    <reaction evidence="5 9">
        <text>L-methionyl-[protein] + [thioredoxin]-disulfide + H2O = L-methionyl-(S)-S-oxide-[protein] + [thioredoxin]-dithiol</text>
        <dbReference type="Rhea" id="RHEA:14217"/>
        <dbReference type="Rhea" id="RHEA-COMP:10698"/>
        <dbReference type="Rhea" id="RHEA-COMP:10700"/>
        <dbReference type="Rhea" id="RHEA-COMP:12313"/>
        <dbReference type="Rhea" id="RHEA-COMP:12315"/>
        <dbReference type="ChEBI" id="CHEBI:15377"/>
        <dbReference type="ChEBI" id="CHEBI:16044"/>
        <dbReference type="ChEBI" id="CHEBI:29950"/>
        <dbReference type="ChEBI" id="CHEBI:44120"/>
        <dbReference type="ChEBI" id="CHEBI:50058"/>
        <dbReference type="EC" id="1.8.4.11"/>
    </reaction>
</comment>
<name>A0A0K9GZA7_9BACI</name>
<dbReference type="EMBL" id="LFZW01000001">
    <property type="protein sequence ID" value="KMY52054.1"/>
    <property type="molecule type" value="Genomic_DNA"/>
</dbReference>
<dbReference type="STRING" id="1679170.AC625_23155"/>
<dbReference type="GO" id="GO:0008113">
    <property type="term" value="F:peptide-methionine (S)-S-oxide reductase activity"/>
    <property type="evidence" value="ECO:0007669"/>
    <property type="project" value="UniProtKB-UniRule"/>
</dbReference>
<feature type="domain" description="MsrB" evidence="10">
    <location>
        <begin position="185"/>
        <end position="307"/>
    </location>
</feature>
<dbReference type="Gene3D" id="2.170.150.20">
    <property type="entry name" value="Peptide methionine sulfoxide reductase"/>
    <property type="match status" value="1"/>
</dbReference>
<comment type="similarity">
    <text evidence="1 9">Belongs to the MsrA Met sulfoxide reductase family.</text>
</comment>
<evidence type="ECO:0000256" key="7">
    <source>
        <dbReference type="ARBA" id="ARBA00048782"/>
    </source>
</evidence>
<dbReference type="SUPFAM" id="SSF55068">
    <property type="entry name" value="Peptide methionine sulfoxide reductase"/>
    <property type="match status" value="1"/>
</dbReference>
<dbReference type="Pfam" id="PF01641">
    <property type="entry name" value="SelR"/>
    <property type="match status" value="1"/>
</dbReference>
<dbReference type="PANTHER" id="PTHR43774">
    <property type="entry name" value="PEPTIDE METHIONINE SULFOXIDE REDUCTASE"/>
    <property type="match status" value="1"/>
</dbReference>
<dbReference type="FunFam" id="3.30.1060.10:FF:000003">
    <property type="entry name" value="Peptide methionine sulfoxide reductase MsrA"/>
    <property type="match status" value="1"/>
</dbReference>
<feature type="active site" description="Nucleophile" evidence="8">
    <location>
        <position position="296"/>
    </location>
</feature>
<evidence type="ECO:0000256" key="3">
    <source>
        <dbReference type="ARBA" id="ARBA00023002"/>
    </source>
</evidence>
<dbReference type="AlphaFoldDB" id="A0A0K9GZA7"/>
<gene>
    <name evidence="9" type="primary">msrA</name>
    <name evidence="8" type="synonym">msrB</name>
    <name evidence="11" type="ORF">AC625_23155</name>
</gene>
<sequence>MRMNDFGDKRELELATFAGGCFWCMVSPFDEIEGILQVVSGYTGGHEPNPTYKQVKSGTTGHVEAVQITYDPANISYTKLLELYWQQIDPTDAVGQFSDRGPAYRSVIFYHNEHQKQEAEKSKVQLTESGLFQEPIVTAIQKAKIFVRAEEYHQDFYKKNAFRYALYRQGSGRELFLKKYWPKDKSELKDRLSAMQYFVTQENGTEPPFENEYWDNKQEGIYVDIVSGEPLFSSSNQYDSGCGWPSFTKPILSGYVKENIDVSHRMTRTEVRSKEADSHLGHVFEDGPGPKGLRYCINSASLRFIPKARMKKEGYGDLLLLFHVK</sequence>
<comment type="caution">
    <text evidence="8">Lacks conserved residue(s) required for the propagation of feature annotation.</text>
</comment>
<dbReference type="HAMAP" id="MF_01401">
    <property type="entry name" value="MsrA"/>
    <property type="match status" value="1"/>
</dbReference>
<comment type="catalytic activity">
    <reaction evidence="7 9">
        <text>[thioredoxin]-disulfide + L-methionine + H2O = L-methionine (S)-S-oxide + [thioredoxin]-dithiol</text>
        <dbReference type="Rhea" id="RHEA:19993"/>
        <dbReference type="Rhea" id="RHEA-COMP:10698"/>
        <dbReference type="Rhea" id="RHEA-COMP:10700"/>
        <dbReference type="ChEBI" id="CHEBI:15377"/>
        <dbReference type="ChEBI" id="CHEBI:29950"/>
        <dbReference type="ChEBI" id="CHEBI:50058"/>
        <dbReference type="ChEBI" id="CHEBI:57844"/>
        <dbReference type="ChEBI" id="CHEBI:58772"/>
        <dbReference type="EC" id="1.8.4.11"/>
    </reaction>
</comment>
<dbReference type="EC" id="1.8.4.11" evidence="9"/>
<dbReference type="NCBIfam" id="TIGR00357">
    <property type="entry name" value="peptide-methionine (R)-S-oxide reductase MsrB"/>
    <property type="match status" value="1"/>
</dbReference>
<evidence type="ECO:0000256" key="5">
    <source>
        <dbReference type="ARBA" id="ARBA00047806"/>
    </source>
</evidence>
<dbReference type="InterPro" id="IPR002569">
    <property type="entry name" value="Met_Sox_Rdtase_MsrA_dom"/>
</dbReference>
<keyword evidence="4" id="KW-0511">Multifunctional enzyme</keyword>
<dbReference type="SUPFAM" id="SSF51316">
    <property type="entry name" value="Mss4-like"/>
    <property type="match status" value="1"/>
</dbReference>
<dbReference type="PANTHER" id="PTHR43774:SF1">
    <property type="entry name" value="PEPTIDE METHIONINE SULFOXIDE REDUCTASE MSRA 2"/>
    <property type="match status" value="1"/>
</dbReference>
<dbReference type="GO" id="GO:0033744">
    <property type="term" value="F:L-methionine:thioredoxin-disulfide S-oxidoreductase activity"/>
    <property type="evidence" value="ECO:0007669"/>
    <property type="project" value="RHEA"/>
</dbReference>
<evidence type="ECO:0000259" key="10">
    <source>
        <dbReference type="PROSITE" id="PS51790"/>
    </source>
</evidence>
<comment type="catalytic activity">
    <reaction evidence="6 8">
        <text>L-methionyl-[protein] + [thioredoxin]-disulfide + H2O = L-methionyl-(R)-S-oxide-[protein] + [thioredoxin]-dithiol</text>
        <dbReference type="Rhea" id="RHEA:24164"/>
        <dbReference type="Rhea" id="RHEA-COMP:10698"/>
        <dbReference type="Rhea" id="RHEA-COMP:10700"/>
        <dbReference type="Rhea" id="RHEA-COMP:12313"/>
        <dbReference type="Rhea" id="RHEA-COMP:12314"/>
        <dbReference type="ChEBI" id="CHEBI:15377"/>
        <dbReference type="ChEBI" id="CHEBI:16044"/>
        <dbReference type="ChEBI" id="CHEBI:29950"/>
        <dbReference type="ChEBI" id="CHEBI:45764"/>
        <dbReference type="ChEBI" id="CHEBI:50058"/>
        <dbReference type="EC" id="1.8.4.12"/>
    </reaction>
</comment>
<evidence type="ECO:0000313" key="12">
    <source>
        <dbReference type="Proteomes" id="UP000037146"/>
    </source>
</evidence>
<dbReference type="PATRIC" id="fig|1679170.3.peg.5190"/>
<evidence type="ECO:0000256" key="2">
    <source>
        <dbReference type="ARBA" id="ARBA00007174"/>
    </source>
</evidence>
<reference evidence="12" key="1">
    <citation type="submission" date="2015-07" db="EMBL/GenBank/DDBJ databases">
        <title>Genome sequencing project for genomic taxonomy and phylogenomics of Bacillus-like bacteria.</title>
        <authorList>
            <person name="Liu B."/>
            <person name="Wang J."/>
            <person name="Zhu Y."/>
            <person name="Liu G."/>
            <person name="Chen Q."/>
            <person name="Chen Z."/>
            <person name="Lan J."/>
            <person name="Che J."/>
            <person name="Ge C."/>
            <person name="Shi H."/>
            <person name="Pan Z."/>
            <person name="Liu X."/>
        </authorList>
    </citation>
    <scope>NUCLEOTIDE SEQUENCE [LARGE SCALE GENOMIC DNA]</scope>
    <source>
        <strain evidence="12">FJAT-27997</strain>
    </source>
</reference>
<dbReference type="InterPro" id="IPR002579">
    <property type="entry name" value="Met_Sox_Rdtase_MsrB_dom"/>
</dbReference>
<dbReference type="Pfam" id="PF01625">
    <property type="entry name" value="PMSR"/>
    <property type="match status" value="1"/>
</dbReference>
<dbReference type="Gene3D" id="3.30.1060.10">
    <property type="entry name" value="Peptide methionine sulphoxide reductase MsrA"/>
    <property type="match status" value="1"/>
</dbReference>
<keyword evidence="12" id="KW-1185">Reference proteome</keyword>
<evidence type="ECO:0000313" key="11">
    <source>
        <dbReference type="EMBL" id="KMY52054.1"/>
    </source>
</evidence>